<protein>
    <recommendedName>
        <fullName evidence="2">UPF0250 protein FHS09_002062</fullName>
    </recommendedName>
</protein>
<comment type="similarity">
    <text evidence="1 2">Belongs to the UPF0250 family.</text>
</comment>
<dbReference type="PANTHER" id="PTHR38036:SF1">
    <property type="entry name" value="UPF0250 PROTEIN YBED"/>
    <property type="match status" value="1"/>
</dbReference>
<dbReference type="Pfam" id="PF04359">
    <property type="entry name" value="DUF493"/>
    <property type="match status" value="1"/>
</dbReference>
<evidence type="ECO:0000256" key="1">
    <source>
        <dbReference type="ARBA" id="ARBA00008460"/>
    </source>
</evidence>
<dbReference type="Proteomes" id="UP000535937">
    <property type="component" value="Unassembled WGS sequence"/>
</dbReference>
<dbReference type="RefSeq" id="WP_183459418.1">
    <property type="nucleotide sequence ID" value="NZ_JACHWZ010000008.1"/>
</dbReference>
<dbReference type="InterPro" id="IPR007454">
    <property type="entry name" value="UPF0250_YbeD-like"/>
</dbReference>
<comment type="caution">
    <text evidence="3">The sequence shown here is derived from an EMBL/GenBank/DDBJ whole genome shotgun (WGS) entry which is preliminary data.</text>
</comment>
<evidence type="ECO:0000256" key="2">
    <source>
        <dbReference type="HAMAP-Rule" id="MF_00659"/>
    </source>
</evidence>
<name>A0A7W4ZAD9_9GAMM</name>
<organism evidence="3 4">
    <name type="scientific">Microbulbifer rhizosphaerae</name>
    <dbReference type="NCBI Taxonomy" id="1562603"/>
    <lineage>
        <taxon>Bacteria</taxon>
        <taxon>Pseudomonadati</taxon>
        <taxon>Pseudomonadota</taxon>
        <taxon>Gammaproteobacteria</taxon>
        <taxon>Cellvibrionales</taxon>
        <taxon>Microbulbiferaceae</taxon>
        <taxon>Microbulbifer</taxon>
    </lineage>
</organism>
<proteinExistence type="inferred from homology"/>
<dbReference type="AlphaFoldDB" id="A0A7W4ZAD9"/>
<gene>
    <name evidence="3" type="ORF">FHS09_002062</name>
</gene>
<dbReference type="EMBL" id="JACHWZ010000008">
    <property type="protein sequence ID" value="MBB3061229.1"/>
    <property type="molecule type" value="Genomic_DNA"/>
</dbReference>
<dbReference type="Gene3D" id="3.30.70.260">
    <property type="match status" value="1"/>
</dbReference>
<evidence type="ECO:0000313" key="3">
    <source>
        <dbReference type="EMBL" id="MBB3061229.1"/>
    </source>
</evidence>
<dbReference type="SUPFAM" id="SSF117991">
    <property type="entry name" value="YbeD/HP0495-like"/>
    <property type="match status" value="1"/>
</dbReference>
<dbReference type="InterPro" id="IPR027471">
    <property type="entry name" value="YbeD-like_sf"/>
</dbReference>
<sequence>MSQDSKDPQVPPKIEFPCEDYPVKVVRDSDDQVHEFVLEVMRRHAPDLDEERITLRESRNGKFTSVTFFIVATGEPQLQALFEELKAHPSVHMVL</sequence>
<dbReference type="PANTHER" id="PTHR38036">
    <property type="entry name" value="UPF0250 PROTEIN YBED"/>
    <property type="match status" value="1"/>
</dbReference>
<keyword evidence="4" id="KW-1185">Reference proteome</keyword>
<accession>A0A7W4ZAD9</accession>
<evidence type="ECO:0000313" key="4">
    <source>
        <dbReference type="Proteomes" id="UP000535937"/>
    </source>
</evidence>
<reference evidence="3 4" key="1">
    <citation type="submission" date="2020-08" db="EMBL/GenBank/DDBJ databases">
        <title>Genomic Encyclopedia of Type Strains, Phase III (KMG-III): the genomes of soil and plant-associated and newly described type strains.</title>
        <authorList>
            <person name="Whitman W."/>
        </authorList>
    </citation>
    <scope>NUCLEOTIDE SEQUENCE [LARGE SCALE GENOMIC DNA]</scope>
    <source>
        <strain evidence="3 4">CECT 8799</strain>
    </source>
</reference>
<dbReference type="GO" id="GO:0005829">
    <property type="term" value="C:cytosol"/>
    <property type="evidence" value="ECO:0007669"/>
    <property type="project" value="TreeGrafter"/>
</dbReference>
<dbReference type="HAMAP" id="MF_00659">
    <property type="entry name" value="UPF0250"/>
    <property type="match status" value="1"/>
</dbReference>